<dbReference type="EMBL" id="AK305028">
    <property type="protein sequence ID" value="BAK62022.1"/>
    <property type="molecule type" value="mRNA"/>
</dbReference>
<organism evidence="2">
    <name type="scientific">Pan troglodytes</name>
    <name type="common">Chimpanzee</name>
    <dbReference type="NCBI Taxonomy" id="9598"/>
    <lineage>
        <taxon>Eukaryota</taxon>
        <taxon>Metazoa</taxon>
        <taxon>Chordata</taxon>
        <taxon>Craniata</taxon>
        <taxon>Vertebrata</taxon>
        <taxon>Euteleostomi</taxon>
        <taxon>Mammalia</taxon>
        <taxon>Eutheria</taxon>
        <taxon>Euarchontoglires</taxon>
        <taxon>Primates</taxon>
        <taxon>Haplorrhini</taxon>
        <taxon>Catarrhini</taxon>
        <taxon>Hominidae</taxon>
        <taxon>Pan</taxon>
    </lineage>
</organism>
<sequence length="68" mass="7797">MNQESTTTKIMEKPPFDRSISQDSLDELSMEDYWIELENIKKSSENSQEDQEVVVVKEPDDGSSILVC</sequence>
<reference evidence="2" key="1">
    <citation type="journal article" date="2011" name="Funct. Integr. Genomics">
        <title>Major chimpanzee-specific structural changes in sperm development-associated genes.</title>
        <authorList>
            <person name="Kim R.N."/>
            <person name="Kim D.W."/>
            <person name="Choi S.H."/>
            <person name="Chae S.H."/>
            <person name="Nam S.H."/>
            <person name="Kim D.W."/>
            <person name="Kim A."/>
            <person name="Kang A."/>
            <person name="Park K.H."/>
            <person name="Lee Y.S."/>
            <person name="Hirai M."/>
            <person name="Suzuki Y."/>
            <person name="Sugano S."/>
            <person name="Hashimoto K."/>
            <person name="Kim D.S."/>
            <person name="Park H.S."/>
        </authorList>
    </citation>
    <scope>NUCLEOTIDE SEQUENCE</scope>
    <source>
        <tissue evidence="2">Testis</tissue>
    </source>
</reference>
<protein>
    <submittedName>
        <fullName evidence="2">Rho-GTPase-activating protein 18</fullName>
    </submittedName>
</protein>
<feature type="region of interest" description="Disordered" evidence="1">
    <location>
        <begin position="42"/>
        <end position="68"/>
    </location>
</feature>
<feature type="region of interest" description="Disordered" evidence="1">
    <location>
        <begin position="1"/>
        <end position="23"/>
    </location>
</feature>
<evidence type="ECO:0000313" key="2">
    <source>
        <dbReference type="EMBL" id="BAK62022.1"/>
    </source>
</evidence>
<proteinExistence type="evidence at transcript level"/>
<evidence type="ECO:0000256" key="1">
    <source>
        <dbReference type="SAM" id="MobiDB-lite"/>
    </source>
</evidence>
<accession>G2HE64</accession>
<name>G2HE64_PANTR</name>
<dbReference type="AlphaFoldDB" id="G2HE64"/>